<protein>
    <submittedName>
        <fullName evidence="3">Antibiotic biosynthesis monooxygenase</fullName>
    </submittedName>
</protein>
<evidence type="ECO:0000313" key="4">
    <source>
        <dbReference type="Proteomes" id="UP000199111"/>
    </source>
</evidence>
<feature type="compositionally biased region" description="Low complexity" evidence="1">
    <location>
        <begin position="10"/>
        <end position="20"/>
    </location>
</feature>
<dbReference type="Proteomes" id="UP000199111">
    <property type="component" value="Unassembled WGS sequence"/>
</dbReference>
<evidence type="ECO:0000256" key="1">
    <source>
        <dbReference type="SAM" id="MobiDB-lite"/>
    </source>
</evidence>
<dbReference type="SUPFAM" id="SSF54909">
    <property type="entry name" value="Dimeric alpha+beta barrel"/>
    <property type="match status" value="1"/>
</dbReference>
<organism evidence="3 4">
    <name type="scientific">Streptosporangium canum</name>
    <dbReference type="NCBI Taxonomy" id="324952"/>
    <lineage>
        <taxon>Bacteria</taxon>
        <taxon>Bacillati</taxon>
        <taxon>Actinomycetota</taxon>
        <taxon>Actinomycetes</taxon>
        <taxon>Streptosporangiales</taxon>
        <taxon>Streptosporangiaceae</taxon>
        <taxon>Streptosporangium</taxon>
    </lineage>
</organism>
<keyword evidence="4" id="KW-1185">Reference proteome</keyword>
<dbReference type="InterPro" id="IPR011008">
    <property type="entry name" value="Dimeric_a/b-barrel"/>
</dbReference>
<dbReference type="PROSITE" id="PS51725">
    <property type="entry name" value="ABM"/>
    <property type="match status" value="1"/>
</dbReference>
<dbReference type="InterPro" id="IPR007138">
    <property type="entry name" value="ABM_dom"/>
</dbReference>
<dbReference type="Pfam" id="PF03992">
    <property type="entry name" value="ABM"/>
    <property type="match status" value="1"/>
</dbReference>
<name>A0A1I3GI26_9ACTN</name>
<sequence>MTSDGPAPVPASTSASTTANGAGGSGASRARVLIYTAAPSEEPGAVEEAYHQISRDLAGTPGLLGNELLRAADDPAAFVVMSEWESLAAFRSWEEGAAHRGTTTPLRRYQRAPDGRPFGVYEVTAVY</sequence>
<feature type="domain" description="ABM" evidence="2">
    <location>
        <begin position="30"/>
        <end position="121"/>
    </location>
</feature>
<dbReference type="GO" id="GO:0004497">
    <property type="term" value="F:monooxygenase activity"/>
    <property type="evidence" value="ECO:0007669"/>
    <property type="project" value="UniProtKB-KW"/>
</dbReference>
<dbReference type="Gene3D" id="3.30.70.100">
    <property type="match status" value="1"/>
</dbReference>
<dbReference type="GeneID" id="96296430"/>
<feature type="region of interest" description="Disordered" evidence="1">
    <location>
        <begin position="1"/>
        <end position="26"/>
    </location>
</feature>
<evidence type="ECO:0000313" key="3">
    <source>
        <dbReference type="EMBL" id="SFI23165.1"/>
    </source>
</evidence>
<accession>A0A1I3GI26</accession>
<reference evidence="4" key="1">
    <citation type="submission" date="2016-10" db="EMBL/GenBank/DDBJ databases">
        <authorList>
            <person name="Varghese N."/>
            <person name="Submissions S."/>
        </authorList>
    </citation>
    <scope>NUCLEOTIDE SEQUENCE [LARGE SCALE GENOMIC DNA]</scope>
    <source>
        <strain evidence="4">CGMCC 4.2126</strain>
    </source>
</reference>
<gene>
    <name evidence="3" type="ORF">SAMN05216275_10283</name>
</gene>
<evidence type="ECO:0000259" key="2">
    <source>
        <dbReference type="PROSITE" id="PS51725"/>
    </source>
</evidence>
<proteinExistence type="predicted"/>
<dbReference type="EMBL" id="FOQY01000002">
    <property type="protein sequence ID" value="SFI23165.1"/>
    <property type="molecule type" value="Genomic_DNA"/>
</dbReference>
<dbReference type="AlphaFoldDB" id="A0A1I3GI26"/>
<keyword evidence="3" id="KW-0560">Oxidoreductase</keyword>
<keyword evidence="3" id="KW-0503">Monooxygenase</keyword>
<dbReference type="RefSeq" id="WP_093885448.1">
    <property type="nucleotide sequence ID" value="NZ_FOQY01000002.1"/>
</dbReference>